<protein>
    <submittedName>
        <fullName evidence="1">Uncharacterized protein</fullName>
    </submittedName>
</protein>
<name>A0A1R3U669_9HYPH</name>
<sequence>MIGGQLELLLTCVAYFAMLTAGHATTCSTDPIDYNAPGLSPGTLLQKVEAIFLTYRSIVLSTDELAILWIDPADCNAPDLDAQEAQVEKIVNRQVMLRAAVENYRLISAFRYPEVVATRKLKEVFPTLTLRGDKIGKNVEVLLVKVADFSASDAIERRARAAAIVGRPVELQLSAF</sequence>
<dbReference type="EMBL" id="FMUE01000024">
    <property type="protein sequence ID" value="SCX35866.1"/>
    <property type="molecule type" value="Genomic_DNA"/>
</dbReference>
<organism evidence="1 2">
    <name type="scientific">Agrobacterium rosae</name>
    <dbReference type="NCBI Taxonomy" id="1972867"/>
    <lineage>
        <taxon>Bacteria</taxon>
        <taxon>Pseudomonadati</taxon>
        <taxon>Pseudomonadota</taxon>
        <taxon>Alphaproteobacteria</taxon>
        <taxon>Hyphomicrobiales</taxon>
        <taxon>Rhizobiaceae</taxon>
        <taxon>Rhizobium/Agrobacterium group</taxon>
        <taxon>Agrobacterium</taxon>
    </lineage>
</organism>
<evidence type="ECO:0000313" key="1">
    <source>
        <dbReference type="EMBL" id="SCX35866.1"/>
    </source>
</evidence>
<gene>
    <name evidence="1" type="ORF">DSM25559_5190</name>
</gene>
<dbReference type="AlphaFoldDB" id="A0A1R3U669"/>
<proteinExistence type="predicted"/>
<evidence type="ECO:0000313" key="2">
    <source>
        <dbReference type="Proteomes" id="UP000187891"/>
    </source>
</evidence>
<dbReference type="Proteomes" id="UP000187891">
    <property type="component" value="Unassembled WGS sequence"/>
</dbReference>
<accession>A0A1R3U669</accession>
<reference evidence="2" key="1">
    <citation type="submission" date="2016-10" db="EMBL/GenBank/DDBJ databases">
        <authorList>
            <person name="Wibberg D."/>
        </authorList>
    </citation>
    <scope>NUCLEOTIDE SEQUENCE [LARGE SCALE GENOMIC DNA]</scope>
</reference>
<dbReference type="STRING" id="1907666.DSM25559_5190"/>
<dbReference type="RefSeq" id="WP_244554524.1">
    <property type="nucleotide sequence ID" value="NZ_FMUE01000024.1"/>
</dbReference>